<dbReference type="SUPFAM" id="SSF55785">
    <property type="entry name" value="PYP-like sensor domain (PAS domain)"/>
    <property type="match status" value="2"/>
</dbReference>
<dbReference type="GO" id="GO:0005524">
    <property type="term" value="F:ATP binding"/>
    <property type="evidence" value="ECO:0007669"/>
    <property type="project" value="UniProtKB-KW"/>
</dbReference>
<keyword evidence="9" id="KW-0677">Repeat</keyword>
<name>A0A420EMN6_9SPHN</name>
<dbReference type="Pfam" id="PF07536">
    <property type="entry name" value="HWE_HK"/>
    <property type="match status" value="1"/>
</dbReference>
<keyword evidence="7" id="KW-0288">FMN</keyword>
<dbReference type="InterPro" id="IPR011102">
    <property type="entry name" value="Sig_transdc_His_kinase_HWE"/>
</dbReference>
<evidence type="ECO:0000256" key="14">
    <source>
        <dbReference type="ARBA" id="ARBA00023026"/>
    </source>
</evidence>
<keyword evidence="4" id="KW-0597">Phosphoprotein</keyword>
<evidence type="ECO:0000256" key="4">
    <source>
        <dbReference type="ARBA" id="ARBA00022553"/>
    </source>
</evidence>
<keyword evidence="8" id="KW-0808">Transferase</keyword>
<dbReference type="EC" id="2.7.13.3" evidence="2"/>
<evidence type="ECO:0000313" key="18">
    <source>
        <dbReference type="EMBL" id="RKF21866.1"/>
    </source>
</evidence>
<evidence type="ECO:0000256" key="1">
    <source>
        <dbReference type="ARBA" id="ARBA00000085"/>
    </source>
</evidence>
<dbReference type="InterPro" id="IPR001610">
    <property type="entry name" value="PAC"/>
</dbReference>
<evidence type="ECO:0000259" key="17">
    <source>
        <dbReference type="PROSITE" id="PS50113"/>
    </source>
</evidence>
<evidence type="ECO:0000256" key="15">
    <source>
        <dbReference type="ARBA" id="ARBA00023170"/>
    </source>
</evidence>
<dbReference type="Proteomes" id="UP000284395">
    <property type="component" value="Unassembled WGS sequence"/>
</dbReference>
<evidence type="ECO:0000256" key="6">
    <source>
        <dbReference type="ARBA" id="ARBA00022630"/>
    </source>
</evidence>
<dbReference type="InterPro" id="IPR013767">
    <property type="entry name" value="PAS_fold"/>
</dbReference>
<protein>
    <recommendedName>
        <fullName evidence="2">histidine kinase</fullName>
        <ecNumber evidence="2">2.7.13.3</ecNumber>
    </recommendedName>
</protein>
<keyword evidence="13" id="KW-0157">Chromophore</keyword>
<keyword evidence="5" id="KW-0716">Sensory transduction</keyword>
<dbReference type="InterPro" id="IPR035965">
    <property type="entry name" value="PAS-like_dom_sf"/>
</dbReference>
<dbReference type="PANTHER" id="PTHR41523:SF8">
    <property type="entry name" value="ETHYLENE RESPONSE SENSOR PROTEIN"/>
    <property type="match status" value="1"/>
</dbReference>
<dbReference type="SMART" id="SM00911">
    <property type="entry name" value="HWE_HK"/>
    <property type="match status" value="1"/>
</dbReference>
<comment type="catalytic activity">
    <reaction evidence="1">
        <text>ATP + protein L-histidine = ADP + protein N-phospho-L-histidine.</text>
        <dbReference type="EC" id="2.7.13.3"/>
    </reaction>
</comment>
<keyword evidence="11" id="KW-0418">Kinase</keyword>
<reference evidence="18 19" key="1">
    <citation type="submission" date="2018-09" db="EMBL/GenBank/DDBJ databases">
        <title>Altererythrobacter spongiae sp. nov., isolated from a marine sponge.</title>
        <authorList>
            <person name="Zhuang L."/>
            <person name="Luo L."/>
        </authorList>
    </citation>
    <scope>NUCLEOTIDE SEQUENCE [LARGE SCALE GENOMIC DNA]</scope>
    <source>
        <strain evidence="18 19">HN-Y73</strain>
    </source>
</reference>
<keyword evidence="10" id="KW-0547">Nucleotide-binding</keyword>
<dbReference type="OrthoDB" id="136506at2"/>
<evidence type="ECO:0000256" key="2">
    <source>
        <dbReference type="ARBA" id="ARBA00012438"/>
    </source>
</evidence>
<dbReference type="SUPFAM" id="SSF55874">
    <property type="entry name" value="ATPase domain of HSP90 chaperone/DNA topoisomerase II/histidine kinase"/>
    <property type="match status" value="1"/>
</dbReference>
<keyword evidence="6" id="KW-0285">Flavoprotein</keyword>
<keyword evidence="14" id="KW-0843">Virulence</keyword>
<evidence type="ECO:0000256" key="10">
    <source>
        <dbReference type="ARBA" id="ARBA00022741"/>
    </source>
</evidence>
<feature type="domain" description="PAC" evidence="17">
    <location>
        <begin position="202"/>
        <end position="256"/>
    </location>
</feature>
<organism evidence="18 19">
    <name type="scientific">Altericroceibacterium spongiae</name>
    <dbReference type="NCBI Taxonomy" id="2320269"/>
    <lineage>
        <taxon>Bacteria</taxon>
        <taxon>Pseudomonadati</taxon>
        <taxon>Pseudomonadota</taxon>
        <taxon>Alphaproteobacteria</taxon>
        <taxon>Sphingomonadales</taxon>
        <taxon>Erythrobacteraceae</taxon>
        <taxon>Altericroceibacterium</taxon>
    </lineage>
</organism>
<feature type="domain" description="PAS" evidence="16">
    <location>
        <begin position="130"/>
        <end position="201"/>
    </location>
</feature>
<dbReference type="Pfam" id="PF08447">
    <property type="entry name" value="PAS_3"/>
    <property type="match status" value="1"/>
</dbReference>
<dbReference type="Pfam" id="PF00989">
    <property type="entry name" value="PAS"/>
    <property type="match status" value="1"/>
</dbReference>
<dbReference type="AlphaFoldDB" id="A0A420EMN6"/>
<dbReference type="SMART" id="SM00091">
    <property type="entry name" value="PAS"/>
    <property type="match status" value="2"/>
</dbReference>
<evidence type="ECO:0000256" key="11">
    <source>
        <dbReference type="ARBA" id="ARBA00022777"/>
    </source>
</evidence>
<accession>A0A420EMN6</accession>
<dbReference type="Gene3D" id="3.30.450.20">
    <property type="entry name" value="PAS domain"/>
    <property type="match status" value="2"/>
</dbReference>
<dbReference type="InterPro" id="IPR000014">
    <property type="entry name" value="PAS"/>
</dbReference>
<feature type="domain" description="PAC" evidence="17">
    <location>
        <begin position="77"/>
        <end position="129"/>
    </location>
</feature>
<dbReference type="FunFam" id="3.30.450.20:FF:000099">
    <property type="entry name" value="Sensory box sensor histidine kinase"/>
    <property type="match status" value="1"/>
</dbReference>
<keyword evidence="15" id="KW-0675">Receptor</keyword>
<sequence length="444" mass="50866">MLEPFDHYAALINGTDDAIIAKDLTGRVLAWNPAAEKMFGYMAEEMVGQPVHILLPPEVMDEEDRMIERVRTGEKVGHFFTRRLHKSGRLLHISMTAAPIRNSAGEITGVTSIMRDATEYLARDNRLRESEARFRMMAENISQLAWIAEADGNIIWYNRRWYDYTGTNMFEMQGEESWGPFLHPDHAQRVRDGLKNCWKSGEEWEDTFPMRGVAGHYSWFLTRAKPIRDGEDRVIYWFGTHTDITEQREQEEQIRLLLMEVNHRSKNMLTTVQALARRSAKDDKGFIARFEDRVRSLAVNQDILVRREWREVPVAELVRLQLSFIEGAAGEFTFDGPECALSPRSAEVIGMALHELATNSLKYGALSADGGHVTIHWECVDGEPDFLIRWEESGGPPVTMPEHHGFGTTLICDVPRHNLGAEVELDYRREGLCWSLKGKCCRID</sequence>
<feature type="domain" description="PAS" evidence="16">
    <location>
        <begin position="4"/>
        <end position="74"/>
    </location>
</feature>
<gene>
    <name evidence="18" type="ORF">D6851_07585</name>
</gene>
<dbReference type="Gene3D" id="3.30.565.10">
    <property type="entry name" value="Histidine kinase-like ATPase, C-terminal domain"/>
    <property type="match status" value="1"/>
</dbReference>
<evidence type="ECO:0000256" key="9">
    <source>
        <dbReference type="ARBA" id="ARBA00022737"/>
    </source>
</evidence>
<evidence type="ECO:0000256" key="5">
    <source>
        <dbReference type="ARBA" id="ARBA00022606"/>
    </source>
</evidence>
<dbReference type="GO" id="GO:0004673">
    <property type="term" value="F:protein histidine kinase activity"/>
    <property type="evidence" value="ECO:0007669"/>
    <property type="project" value="UniProtKB-EC"/>
</dbReference>
<dbReference type="SMART" id="SM00086">
    <property type="entry name" value="PAC"/>
    <property type="match status" value="2"/>
</dbReference>
<dbReference type="GO" id="GO:0009881">
    <property type="term" value="F:photoreceptor activity"/>
    <property type="evidence" value="ECO:0007669"/>
    <property type="project" value="UniProtKB-KW"/>
</dbReference>
<dbReference type="InterPro" id="IPR036890">
    <property type="entry name" value="HATPase_C_sf"/>
</dbReference>
<dbReference type="EMBL" id="RAPF01000003">
    <property type="protein sequence ID" value="RKF21866.1"/>
    <property type="molecule type" value="Genomic_DNA"/>
</dbReference>
<keyword evidence="12" id="KW-0067">ATP-binding</keyword>
<evidence type="ECO:0000256" key="12">
    <source>
        <dbReference type="ARBA" id="ARBA00022840"/>
    </source>
</evidence>
<evidence type="ECO:0000313" key="19">
    <source>
        <dbReference type="Proteomes" id="UP000284395"/>
    </source>
</evidence>
<keyword evidence="3" id="KW-0600">Photoreceptor protein</keyword>
<dbReference type="InterPro" id="IPR013655">
    <property type="entry name" value="PAS_fold_3"/>
</dbReference>
<dbReference type="PROSITE" id="PS50113">
    <property type="entry name" value="PAC"/>
    <property type="match status" value="2"/>
</dbReference>
<evidence type="ECO:0000256" key="3">
    <source>
        <dbReference type="ARBA" id="ARBA00022543"/>
    </source>
</evidence>
<dbReference type="RefSeq" id="WP_120324274.1">
    <property type="nucleotide sequence ID" value="NZ_RAPF01000003.1"/>
</dbReference>
<proteinExistence type="predicted"/>
<keyword evidence="19" id="KW-1185">Reference proteome</keyword>
<comment type="caution">
    <text evidence="18">The sequence shown here is derived from an EMBL/GenBank/DDBJ whole genome shotgun (WGS) entry which is preliminary data.</text>
</comment>
<dbReference type="NCBIfam" id="TIGR00229">
    <property type="entry name" value="sensory_box"/>
    <property type="match status" value="2"/>
</dbReference>
<dbReference type="InterPro" id="IPR000700">
    <property type="entry name" value="PAS-assoc_C"/>
</dbReference>
<evidence type="ECO:0000256" key="8">
    <source>
        <dbReference type="ARBA" id="ARBA00022679"/>
    </source>
</evidence>
<dbReference type="GO" id="GO:0006355">
    <property type="term" value="P:regulation of DNA-templated transcription"/>
    <property type="evidence" value="ECO:0007669"/>
    <property type="project" value="InterPro"/>
</dbReference>
<dbReference type="PROSITE" id="PS50112">
    <property type="entry name" value="PAS"/>
    <property type="match status" value="2"/>
</dbReference>
<evidence type="ECO:0000256" key="7">
    <source>
        <dbReference type="ARBA" id="ARBA00022643"/>
    </source>
</evidence>
<evidence type="ECO:0000256" key="13">
    <source>
        <dbReference type="ARBA" id="ARBA00022991"/>
    </source>
</evidence>
<evidence type="ECO:0000259" key="16">
    <source>
        <dbReference type="PROSITE" id="PS50112"/>
    </source>
</evidence>
<dbReference type="PANTHER" id="PTHR41523">
    <property type="entry name" value="TWO-COMPONENT SYSTEM SENSOR PROTEIN"/>
    <property type="match status" value="1"/>
</dbReference>
<dbReference type="CDD" id="cd00130">
    <property type="entry name" value="PAS"/>
    <property type="match status" value="2"/>
</dbReference>